<evidence type="ECO:0000313" key="1">
    <source>
        <dbReference type="EMBL" id="TKK92083.1"/>
    </source>
</evidence>
<comment type="caution">
    <text evidence="1">The sequence shown here is derived from an EMBL/GenBank/DDBJ whole genome shotgun (WGS) entry which is preliminary data.</text>
</comment>
<protein>
    <submittedName>
        <fullName evidence="1">Uncharacterized protein</fullName>
    </submittedName>
</protein>
<evidence type="ECO:0000313" key="2">
    <source>
        <dbReference type="Proteomes" id="UP000305511"/>
    </source>
</evidence>
<feature type="non-terminal residue" evidence="1">
    <location>
        <position position="1"/>
    </location>
</feature>
<reference evidence="1 2" key="1">
    <citation type="submission" date="2019-02" db="EMBL/GenBank/DDBJ databases">
        <title>Bacteria dissemination in different level of health care in South Africa: the effectiveness of infections prevention and control.</title>
        <authorList>
            <person name="Shobo C."/>
            <person name="Amoako D.G."/>
            <person name="Allam M."/>
            <person name="Ismail A."/>
            <person name="Bester L.A."/>
            <person name="Essack S.Y."/>
        </authorList>
    </citation>
    <scope>NUCLEOTIDE SEQUENCE [LARGE SCALE GENOMIC DNA]</scope>
    <source>
        <strain evidence="1 2">2SIL2</strain>
    </source>
</reference>
<accession>A0A4V5V0J6</accession>
<proteinExistence type="predicted"/>
<organism evidence="1 2">
    <name type="scientific">Enterococcus faecalis</name>
    <name type="common">Streptococcus faecalis</name>
    <dbReference type="NCBI Taxonomy" id="1351"/>
    <lineage>
        <taxon>Bacteria</taxon>
        <taxon>Bacillati</taxon>
        <taxon>Bacillota</taxon>
        <taxon>Bacilli</taxon>
        <taxon>Lactobacillales</taxon>
        <taxon>Enterococcaceae</taxon>
        <taxon>Enterococcus</taxon>
    </lineage>
</organism>
<gene>
    <name evidence="1" type="ORF">EY666_00465</name>
</gene>
<name>A0A4V5V0J6_ENTFL</name>
<sequence length="63" mass="7306">IRDSVKGEQNKRLTLLDGLSIKTATNEQIKEHITKKLAVNEQVKQFEFEANFTDKTEIEFVLK</sequence>
<dbReference type="AlphaFoldDB" id="A0A4V5V0J6"/>
<dbReference type="Proteomes" id="UP000305511">
    <property type="component" value="Unassembled WGS sequence"/>
</dbReference>
<dbReference type="EMBL" id="SIYF01000009">
    <property type="protein sequence ID" value="TKK92083.1"/>
    <property type="molecule type" value="Genomic_DNA"/>
</dbReference>